<evidence type="ECO:0000313" key="3">
    <source>
        <dbReference type="EMBL" id="MBT2187733.1"/>
    </source>
</evidence>
<comment type="caution">
    <text evidence="3">The sequence shown here is derived from an EMBL/GenBank/DDBJ whole genome shotgun (WGS) entry which is preliminary data.</text>
</comment>
<dbReference type="Gene3D" id="1.10.238.10">
    <property type="entry name" value="EF-hand"/>
    <property type="match status" value="1"/>
</dbReference>
<dbReference type="AlphaFoldDB" id="A0A9X1DCY6"/>
<dbReference type="SUPFAM" id="SSF47473">
    <property type="entry name" value="EF-hand"/>
    <property type="match status" value="1"/>
</dbReference>
<feature type="region of interest" description="Disordered" evidence="1">
    <location>
        <begin position="141"/>
        <end position="163"/>
    </location>
</feature>
<dbReference type="InterPro" id="IPR011992">
    <property type="entry name" value="EF-hand-dom_pair"/>
</dbReference>
<dbReference type="PROSITE" id="PS50222">
    <property type="entry name" value="EF_HAND_2"/>
    <property type="match status" value="1"/>
</dbReference>
<protein>
    <submittedName>
        <fullName evidence="3">EF-hand domain-containing protein</fullName>
    </submittedName>
</protein>
<dbReference type="InterPro" id="IPR002048">
    <property type="entry name" value="EF_hand_dom"/>
</dbReference>
<dbReference type="EMBL" id="JAHGAW010000007">
    <property type="protein sequence ID" value="MBT2187733.1"/>
    <property type="molecule type" value="Genomic_DNA"/>
</dbReference>
<evidence type="ECO:0000313" key="4">
    <source>
        <dbReference type="Proteomes" id="UP001138757"/>
    </source>
</evidence>
<evidence type="ECO:0000256" key="1">
    <source>
        <dbReference type="SAM" id="MobiDB-lite"/>
    </source>
</evidence>
<feature type="compositionally biased region" description="Low complexity" evidence="1">
    <location>
        <begin position="47"/>
        <end position="56"/>
    </location>
</feature>
<proteinExistence type="predicted"/>
<dbReference type="InterPro" id="IPR018247">
    <property type="entry name" value="EF_Hand_1_Ca_BS"/>
</dbReference>
<reference evidence="3" key="1">
    <citation type="submission" date="2021-05" db="EMBL/GenBank/DDBJ databases">
        <title>Genome of Sphingobium sp. strain.</title>
        <authorList>
            <person name="Fan R."/>
        </authorList>
    </citation>
    <scope>NUCLEOTIDE SEQUENCE</scope>
    <source>
        <strain evidence="3">H33</strain>
    </source>
</reference>
<dbReference type="GO" id="GO:0005509">
    <property type="term" value="F:calcium ion binding"/>
    <property type="evidence" value="ECO:0007669"/>
    <property type="project" value="InterPro"/>
</dbReference>
<organism evidence="3 4">
    <name type="scientific">Sphingobium nicotianae</name>
    <dbReference type="NCBI Taxonomy" id="2782607"/>
    <lineage>
        <taxon>Bacteria</taxon>
        <taxon>Pseudomonadati</taxon>
        <taxon>Pseudomonadota</taxon>
        <taxon>Alphaproteobacteria</taxon>
        <taxon>Sphingomonadales</taxon>
        <taxon>Sphingomonadaceae</taxon>
        <taxon>Sphingobium</taxon>
    </lineage>
</organism>
<sequence>MGRFLAGSVAALLLVAAGLFWWQFEADRTARPLVARGGAQAQPPILPGEGDPAARGAPPPGVPQATQRTREQRRFDRFDRNRDSLITRNEMMATRAAAFRKLDKDGNNLLSFEEWAVRTSDRFAGADANKDGKLTPAEFATTAKKPAAKRPQNCACEPAPEED</sequence>
<feature type="domain" description="EF-hand" evidence="2">
    <location>
        <begin position="90"/>
        <end position="125"/>
    </location>
</feature>
<dbReference type="RefSeq" id="WP_214623952.1">
    <property type="nucleotide sequence ID" value="NZ_JAHGAW010000007.1"/>
</dbReference>
<dbReference type="CDD" id="cd00051">
    <property type="entry name" value="EFh"/>
    <property type="match status" value="1"/>
</dbReference>
<accession>A0A9X1DCY6</accession>
<dbReference type="Proteomes" id="UP001138757">
    <property type="component" value="Unassembled WGS sequence"/>
</dbReference>
<evidence type="ECO:0000259" key="2">
    <source>
        <dbReference type="PROSITE" id="PS50222"/>
    </source>
</evidence>
<feature type="region of interest" description="Disordered" evidence="1">
    <location>
        <begin position="39"/>
        <end position="82"/>
    </location>
</feature>
<dbReference type="Pfam" id="PF13202">
    <property type="entry name" value="EF-hand_5"/>
    <property type="match status" value="2"/>
</dbReference>
<feature type="compositionally biased region" description="Basic and acidic residues" evidence="1">
    <location>
        <begin position="68"/>
        <end position="82"/>
    </location>
</feature>
<gene>
    <name evidence="3" type="ORF">KK488_12335</name>
</gene>
<name>A0A9X1DCY6_9SPHN</name>
<feature type="compositionally biased region" description="Low complexity" evidence="1">
    <location>
        <begin position="141"/>
        <end position="151"/>
    </location>
</feature>
<dbReference type="PROSITE" id="PS00018">
    <property type="entry name" value="EF_HAND_1"/>
    <property type="match status" value="2"/>
</dbReference>
<keyword evidence="4" id="KW-1185">Reference proteome</keyword>